<evidence type="ECO:0000313" key="2">
    <source>
        <dbReference type="EMBL" id="GES28422.1"/>
    </source>
</evidence>
<organism evidence="2 3">
    <name type="scientific">Streptomyces angustmyceticus</name>
    <dbReference type="NCBI Taxonomy" id="285578"/>
    <lineage>
        <taxon>Bacteria</taxon>
        <taxon>Bacillati</taxon>
        <taxon>Actinomycetota</taxon>
        <taxon>Actinomycetes</taxon>
        <taxon>Kitasatosporales</taxon>
        <taxon>Streptomycetaceae</taxon>
        <taxon>Streptomyces</taxon>
    </lineage>
</organism>
<dbReference type="RefSeq" id="WP_223659504.1">
    <property type="nucleotide sequence ID" value="NZ_BLAG01000004.1"/>
</dbReference>
<proteinExistence type="predicted"/>
<dbReference type="PROSITE" id="PS51186">
    <property type="entry name" value="GNAT"/>
    <property type="match status" value="1"/>
</dbReference>
<name>A0A5J4L891_9ACTN</name>
<keyword evidence="2" id="KW-0808">Transferase</keyword>
<protein>
    <submittedName>
        <fullName evidence="2">N-acetyltransferase</fullName>
    </submittedName>
</protein>
<reference evidence="2 3" key="1">
    <citation type="submission" date="2019-10" db="EMBL/GenBank/DDBJ databases">
        <title>Whole genome shotgun sequence of Streptomyces angustmyceticus NBRC 3934.</title>
        <authorList>
            <person name="Hosoyama A."/>
            <person name="Ichikawa N."/>
            <person name="Kimura A."/>
            <person name="Kitahashi Y."/>
            <person name="Komaki H."/>
            <person name="Uohara A."/>
        </authorList>
    </citation>
    <scope>NUCLEOTIDE SEQUENCE [LARGE SCALE GENOMIC DNA]</scope>
    <source>
        <strain evidence="2 3">NBRC 3934</strain>
    </source>
</reference>
<dbReference type="CDD" id="cd04301">
    <property type="entry name" value="NAT_SF"/>
    <property type="match status" value="1"/>
</dbReference>
<dbReference type="InterPro" id="IPR000182">
    <property type="entry name" value="GNAT_dom"/>
</dbReference>
<dbReference type="Proteomes" id="UP000325598">
    <property type="component" value="Unassembled WGS sequence"/>
</dbReference>
<sequence length="315" mass="35184">MTAAAPQHPLDPTIRPITGPDEVELFNQLPYPFNHEIADDLRTGRRRPEWLWVALHEGRTVARAGWWCRSGDEQPFLFDILDCAEGHGVTGRQLLRTALAAVVTKDAKPPQYVRLVPGDWREDPAARPGIDTLIALVEGEGARPFVERLRFQWTPGTPLATPDPRLTLRAVADREELVGLMTEVLDGTLDAHSHRDLQTMTPRRAAEEQYRDELEKYATPRDWWRVAVLPDGEPVGFVIAAKNSYHAIIAYIGVRPAHRGHGYIDALLAEGTRILAGAGVPRIRATTDLGNTPMAAAFSRAGYANFQREIHFDWS</sequence>
<keyword evidence="3" id="KW-1185">Reference proteome</keyword>
<dbReference type="Pfam" id="PF00583">
    <property type="entry name" value="Acetyltransf_1"/>
    <property type="match status" value="1"/>
</dbReference>
<dbReference type="SUPFAM" id="SSF55729">
    <property type="entry name" value="Acyl-CoA N-acyltransferases (Nat)"/>
    <property type="match status" value="1"/>
</dbReference>
<gene>
    <name evidence="2" type="ORF">San01_09090</name>
</gene>
<accession>A0A5J4L891</accession>
<comment type="caution">
    <text evidence="2">The sequence shown here is derived from an EMBL/GenBank/DDBJ whole genome shotgun (WGS) entry which is preliminary data.</text>
</comment>
<dbReference type="EMBL" id="BLAG01000004">
    <property type="protein sequence ID" value="GES28422.1"/>
    <property type="molecule type" value="Genomic_DNA"/>
</dbReference>
<dbReference type="GO" id="GO:0016747">
    <property type="term" value="F:acyltransferase activity, transferring groups other than amino-acyl groups"/>
    <property type="evidence" value="ECO:0007669"/>
    <property type="project" value="InterPro"/>
</dbReference>
<dbReference type="Gene3D" id="3.40.630.30">
    <property type="match status" value="1"/>
</dbReference>
<dbReference type="AlphaFoldDB" id="A0A5J4L891"/>
<evidence type="ECO:0000313" key="3">
    <source>
        <dbReference type="Proteomes" id="UP000325598"/>
    </source>
</evidence>
<dbReference type="GeneID" id="96749202"/>
<dbReference type="InterPro" id="IPR016181">
    <property type="entry name" value="Acyl_CoA_acyltransferase"/>
</dbReference>
<feature type="domain" description="N-acetyltransferase" evidence="1">
    <location>
        <begin position="182"/>
        <end position="315"/>
    </location>
</feature>
<evidence type="ECO:0000259" key="1">
    <source>
        <dbReference type="PROSITE" id="PS51186"/>
    </source>
</evidence>